<dbReference type="RefSeq" id="WP_115251461.1">
    <property type="nucleotide sequence ID" value="NZ_UHFF01000002.1"/>
</dbReference>
<organism evidence="1 2">
    <name type="scientific">Streptococcus equi subsp. equi</name>
    <dbReference type="NCBI Taxonomy" id="148942"/>
    <lineage>
        <taxon>Bacteria</taxon>
        <taxon>Bacillati</taxon>
        <taxon>Bacillota</taxon>
        <taxon>Bacilli</taxon>
        <taxon>Lactobacillales</taxon>
        <taxon>Streptococcaceae</taxon>
        <taxon>Streptococcus</taxon>
    </lineage>
</organism>
<dbReference type="EMBL" id="UHFF01000002">
    <property type="protein sequence ID" value="SUN44656.1"/>
    <property type="molecule type" value="Genomic_DNA"/>
</dbReference>
<accession>A0A380JMC8</accession>
<evidence type="ECO:0000313" key="2">
    <source>
        <dbReference type="Proteomes" id="UP000254461"/>
    </source>
</evidence>
<protein>
    <submittedName>
        <fullName evidence="1">Phage 31 late promoter transcriptional activator</fullName>
    </submittedName>
</protein>
<evidence type="ECO:0000313" key="1">
    <source>
        <dbReference type="EMBL" id="SUN44656.1"/>
    </source>
</evidence>
<proteinExistence type="predicted"/>
<dbReference type="Proteomes" id="UP000254461">
    <property type="component" value="Unassembled WGS sequence"/>
</dbReference>
<sequence length="133" mass="16117">MKLSKKDYDLLDKELMQFKDIDKSIATRQMELMSKDGINFLTYRTNGLLNHPDMIVEKWSDDLTLRNMDIFKETVQKLIEVMDDEQKEIFSLHWLNHQYSWEEVMFYINCSKSSIYRKRKAILKIYAKLKGWH</sequence>
<name>A0A380JMC8_9STRE</name>
<dbReference type="AlphaFoldDB" id="A0A380JMC8"/>
<gene>
    <name evidence="1" type="ORF">NCTC12092_00169</name>
</gene>
<reference evidence="1 2" key="1">
    <citation type="submission" date="2018-06" db="EMBL/GenBank/DDBJ databases">
        <authorList>
            <consortium name="Pathogen Informatics"/>
            <person name="Doyle S."/>
        </authorList>
    </citation>
    <scope>NUCLEOTIDE SEQUENCE [LARGE SCALE GENOMIC DNA]</scope>
    <source>
        <strain evidence="1 2">NCTC12092</strain>
    </source>
</reference>